<reference evidence="4" key="1">
    <citation type="journal article" date="2018" name="Genome Biol.">
        <title>SKESA: strategic k-mer extension for scrupulous assemblies.</title>
        <authorList>
            <person name="Souvorov A."/>
            <person name="Agarwala R."/>
            <person name="Lipman D.J."/>
        </authorList>
    </citation>
    <scope>NUCLEOTIDE SEQUENCE</scope>
    <source>
        <strain evidence="4">Salmonella enterica</strain>
    </source>
</reference>
<dbReference type="EMBL" id="DAAQTK010000045">
    <property type="protein sequence ID" value="HAE0785912.1"/>
    <property type="molecule type" value="Genomic_DNA"/>
</dbReference>
<evidence type="ECO:0000313" key="3">
    <source>
        <dbReference type="EMBL" id="ECG5543086.1"/>
    </source>
</evidence>
<name>A0A3V5GXL3_SALMO</name>
<protein>
    <submittedName>
        <fullName evidence="1">Uncharacterized protein</fullName>
    </submittedName>
</protein>
<evidence type="ECO:0000313" key="1">
    <source>
        <dbReference type="EMBL" id="EBG8089016.1"/>
    </source>
</evidence>
<dbReference type="EMBL" id="AAFKBF010000022">
    <property type="protein sequence ID" value="EBG8089016.1"/>
    <property type="molecule type" value="Genomic_DNA"/>
</dbReference>
<sequence length="289" mass="32815">MNPELSIKIDYLKDRHNPEEVFEAMALYINAYRDFGQVLSNSIGIKADFNFQLNEIKSGSILSKLSVIPGKIDEILANAFYNSGDELFRELTDIETTDTEEQVETLAVNLETALAKNLPQQIADPNIDRQNLSFALEKFSTANQKIKPNESVIITSNSDNNQNFKFNTKWRFGGKPREMFLGSTESIELNDKLYVTVSVNEGNSVWSFRSISLDKRLSGRITHKEWLERYQDGLIPAIGPKDIIDAKITFDIYAPPKGKGQPQIRNLKVINISNIQRNNGLQYVTRHLV</sequence>
<reference evidence="1" key="3">
    <citation type="submission" date="2019-06" db="EMBL/GenBank/DDBJ databases">
        <authorList>
            <person name="Ashton P.M."/>
            <person name="Dallman T."/>
            <person name="Nair S."/>
            <person name="De Pinna E."/>
            <person name="Peters T."/>
            <person name="Grant K."/>
        </authorList>
    </citation>
    <scope>NUCLEOTIDE SEQUENCE</scope>
    <source>
        <strain evidence="3">197101</strain>
        <strain evidence="2">401701</strain>
        <strain evidence="1">758106</strain>
    </source>
</reference>
<dbReference type="AlphaFoldDB" id="A0A3V5GXL3"/>
<reference evidence="4" key="2">
    <citation type="submission" date="2019-04" db="EMBL/GenBank/DDBJ databases">
        <authorList>
            <consortium name="NCBI Pathogen Detection Project"/>
        </authorList>
    </citation>
    <scope>NUCLEOTIDE SEQUENCE</scope>
    <source>
        <strain evidence="4">Salmonella enterica</strain>
    </source>
</reference>
<gene>
    <name evidence="2" type="ORF">DPE74_20165</name>
    <name evidence="3" type="ORF">E1406_20095</name>
    <name evidence="1" type="ORF">FJJ53_19840</name>
    <name evidence="6" type="ORF">G2800_10825</name>
    <name evidence="5" type="ORF">G2893_09175</name>
    <name evidence="4" type="ORF">G2898_17890</name>
</gene>
<dbReference type="EMBL" id="AAIOTV010000021">
    <property type="protein sequence ID" value="ECG5543086.1"/>
    <property type="molecule type" value="Genomic_DNA"/>
</dbReference>
<evidence type="ECO:0000313" key="4">
    <source>
        <dbReference type="EMBL" id="HAE0785912.1"/>
    </source>
</evidence>
<comment type="caution">
    <text evidence="1">The sequence shown here is derived from an EMBL/GenBank/DDBJ whole genome shotgun (WGS) entry which is preliminary data.</text>
</comment>
<dbReference type="EMBL" id="DAAQWK010000005">
    <property type="protein sequence ID" value="HAE1154587.1"/>
    <property type="molecule type" value="Genomic_DNA"/>
</dbReference>
<evidence type="ECO:0000313" key="2">
    <source>
        <dbReference type="EMBL" id="EBW3457209.1"/>
    </source>
</evidence>
<accession>A0A3V5GXL3</accession>
<proteinExistence type="predicted"/>
<evidence type="ECO:0000313" key="5">
    <source>
        <dbReference type="EMBL" id="HAE0806844.1"/>
    </source>
</evidence>
<organism evidence="1">
    <name type="scientific">Salmonella montevideo</name>
    <dbReference type="NCBI Taxonomy" id="115981"/>
    <lineage>
        <taxon>Bacteria</taxon>
        <taxon>Pseudomonadati</taxon>
        <taxon>Pseudomonadota</taxon>
        <taxon>Gammaproteobacteria</taxon>
        <taxon>Enterobacterales</taxon>
        <taxon>Enterobacteriaceae</taxon>
        <taxon>Salmonella</taxon>
    </lineage>
</organism>
<dbReference type="EMBL" id="AAHIBZ010000026">
    <property type="protein sequence ID" value="EBW3457209.1"/>
    <property type="molecule type" value="Genomic_DNA"/>
</dbReference>
<dbReference type="EMBL" id="DAAQTN010000005">
    <property type="protein sequence ID" value="HAE0806844.1"/>
    <property type="molecule type" value="Genomic_DNA"/>
</dbReference>
<evidence type="ECO:0000313" key="6">
    <source>
        <dbReference type="EMBL" id="HAE1154587.1"/>
    </source>
</evidence>